<dbReference type="InterPro" id="IPR036388">
    <property type="entry name" value="WH-like_DNA-bd_sf"/>
</dbReference>
<proteinExistence type="predicted"/>
<keyword evidence="3" id="KW-1185">Reference proteome</keyword>
<accession>A0A839QHF6</accession>
<evidence type="ECO:0000313" key="2">
    <source>
        <dbReference type="EMBL" id="MBB2995609.1"/>
    </source>
</evidence>
<gene>
    <name evidence="2" type="ORF">E9229_001800</name>
</gene>
<dbReference type="EMBL" id="JACHVS010000001">
    <property type="protein sequence ID" value="MBB2995609.1"/>
    <property type="molecule type" value="Genomic_DNA"/>
</dbReference>
<feature type="domain" description="HTH marR-type" evidence="1">
    <location>
        <begin position="1"/>
        <end position="131"/>
    </location>
</feature>
<organism evidence="2 3">
    <name type="scientific">Paeniglutamicibacter cryotolerans</name>
    <dbReference type="NCBI Taxonomy" id="670079"/>
    <lineage>
        <taxon>Bacteria</taxon>
        <taxon>Bacillati</taxon>
        <taxon>Actinomycetota</taxon>
        <taxon>Actinomycetes</taxon>
        <taxon>Micrococcales</taxon>
        <taxon>Micrococcaceae</taxon>
        <taxon>Paeniglutamicibacter</taxon>
    </lineage>
</organism>
<dbReference type="PANTHER" id="PTHR33164">
    <property type="entry name" value="TRANSCRIPTIONAL REGULATOR, MARR FAMILY"/>
    <property type="match status" value="1"/>
</dbReference>
<dbReference type="InterPro" id="IPR000835">
    <property type="entry name" value="HTH_MarR-typ"/>
</dbReference>
<name>A0A839QHF6_9MICC</name>
<dbReference type="SUPFAM" id="SSF46785">
    <property type="entry name" value="Winged helix' DNA-binding domain"/>
    <property type="match status" value="1"/>
</dbReference>
<dbReference type="PANTHER" id="PTHR33164:SF43">
    <property type="entry name" value="HTH-TYPE TRANSCRIPTIONAL REPRESSOR YETL"/>
    <property type="match status" value="1"/>
</dbReference>
<reference evidence="2 3" key="1">
    <citation type="submission" date="2020-08" db="EMBL/GenBank/DDBJ databases">
        <title>Sequencing the genomes of 1000 actinobacteria strains.</title>
        <authorList>
            <person name="Klenk H.-P."/>
        </authorList>
    </citation>
    <scope>NUCLEOTIDE SEQUENCE [LARGE SCALE GENOMIC DNA]</scope>
    <source>
        <strain evidence="2 3">DSM 22826</strain>
    </source>
</reference>
<dbReference type="AlphaFoldDB" id="A0A839QHF6"/>
<keyword evidence="2" id="KW-0238">DNA-binding</keyword>
<evidence type="ECO:0000313" key="3">
    <source>
        <dbReference type="Proteomes" id="UP000523000"/>
    </source>
</evidence>
<dbReference type="InterPro" id="IPR036390">
    <property type="entry name" value="WH_DNA-bd_sf"/>
</dbReference>
<dbReference type="GO" id="GO:0003700">
    <property type="term" value="F:DNA-binding transcription factor activity"/>
    <property type="evidence" value="ECO:0007669"/>
    <property type="project" value="InterPro"/>
</dbReference>
<evidence type="ECO:0000259" key="1">
    <source>
        <dbReference type="PROSITE" id="PS50995"/>
    </source>
</evidence>
<dbReference type="SMART" id="SM00347">
    <property type="entry name" value="HTH_MARR"/>
    <property type="match status" value="1"/>
</dbReference>
<dbReference type="GO" id="GO:0006950">
    <property type="term" value="P:response to stress"/>
    <property type="evidence" value="ECO:0007669"/>
    <property type="project" value="TreeGrafter"/>
</dbReference>
<dbReference type="Pfam" id="PF12802">
    <property type="entry name" value="MarR_2"/>
    <property type="match status" value="1"/>
</dbReference>
<dbReference type="RefSeq" id="WP_183510834.1">
    <property type="nucleotide sequence ID" value="NZ_BAABGK010000029.1"/>
</dbReference>
<dbReference type="PROSITE" id="PS50995">
    <property type="entry name" value="HTH_MARR_2"/>
    <property type="match status" value="1"/>
</dbReference>
<dbReference type="GO" id="GO:0003677">
    <property type="term" value="F:DNA binding"/>
    <property type="evidence" value="ECO:0007669"/>
    <property type="project" value="UniProtKB-KW"/>
</dbReference>
<dbReference type="Proteomes" id="UP000523000">
    <property type="component" value="Unassembled WGS sequence"/>
</dbReference>
<dbReference type="Gene3D" id="1.10.10.10">
    <property type="entry name" value="Winged helix-like DNA-binding domain superfamily/Winged helix DNA-binding domain"/>
    <property type="match status" value="1"/>
</dbReference>
<dbReference type="InterPro" id="IPR039422">
    <property type="entry name" value="MarR/SlyA-like"/>
</dbReference>
<protein>
    <submittedName>
        <fullName evidence="2">DNA-binding MarR family transcriptional regulator</fullName>
    </submittedName>
</protein>
<comment type="caution">
    <text evidence="2">The sequence shown here is derived from an EMBL/GenBank/DDBJ whole genome shotgun (WGS) entry which is preliminary data.</text>
</comment>
<sequence length="131" mass="14288">MEISRVAQQADPATGGVDAMSELRNAVVESRRLVQQVLPVLRASELSLEEWLILDVLAVSEGLSMNEIGTATRASNATLSRHVDALVGRSLAYREVAFDDRRKLVVFLSPRGRALFDSITHNLLTLADSTA</sequence>